<evidence type="ECO:0000313" key="1">
    <source>
        <dbReference type="EMBL" id="KAK9298552.1"/>
    </source>
</evidence>
<gene>
    <name evidence="1" type="ORF">QLX08_008145</name>
</gene>
<organism evidence="1 2">
    <name type="scientific">Tetragonisca angustula</name>
    <dbReference type="NCBI Taxonomy" id="166442"/>
    <lineage>
        <taxon>Eukaryota</taxon>
        <taxon>Metazoa</taxon>
        <taxon>Ecdysozoa</taxon>
        <taxon>Arthropoda</taxon>
        <taxon>Hexapoda</taxon>
        <taxon>Insecta</taxon>
        <taxon>Pterygota</taxon>
        <taxon>Neoptera</taxon>
        <taxon>Endopterygota</taxon>
        <taxon>Hymenoptera</taxon>
        <taxon>Apocrita</taxon>
        <taxon>Aculeata</taxon>
        <taxon>Apoidea</taxon>
        <taxon>Anthophila</taxon>
        <taxon>Apidae</taxon>
        <taxon>Tetragonisca</taxon>
    </lineage>
</organism>
<reference evidence="1 2" key="1">
    <citation type="submission" date="2024-05" db="EMBL/GenBank/DDBJ databases">
        <title>The nuclear and mitochondrial genome assemblies of Tetragonisca angustula (Apidae: Meliponini), a tiny yet remarkable pollinator in the Neotropics.</title>
        <authorList>
            <person name="Ferrari R."/>
            <person name="Ricardo P.C."/>
            <person name="Dias F.C."/>
            <person name="Araujo N.S."/>
            <person name="Soares D.O."/>
            <person name="Zhou Q.-S."/>
            <person name="Zhu C.-D."/>
            <person name="Coutinho L."/>
            <person name="Airas M.C."/>
            <person name="Batista T.M."/>
        </authorList>
    </citation>
    <scope>NUCLEOTIDE SEQUENCE [LARGE SCALE GENOMIC DNA]</scope>
    <source>
        <strain evidence="1">ASF017062</strain>
        <tissue evidence="1">Abdomen</tissue>
    </source>
</reference>
<protein>
    <submittedName>
        <fullName evidence="1">Uncharacterized protein</fullName>
    </submittedName>
</protein>
<accession>A0AAW0ZL82</accession>
<name>A0AAW0ZL82_9HYME</name>
<dbReference type="AlphaFoldDB" id="A0AAW0ZL82"/>
<dbReference type="Proteomes" id="UP001432146">
    <property type="component" value="Unassembled WGS sequence"/>
</dbReference>
<sequence length="182" mass="21353">MLAFEWPPVLTPTLFYPVQTISTPIYIRRHSRYRFISHRYSSIATLFQFQPESSQRFLRHSFIRIHSYFAWKLNKMSIKFYAKSILVFIIVGFVIGAEDYTDYGDEVPDKMPIENIHELYRLLLQHNALENIGLGEPPLEHLMIRKSQRSPSLRLRFGRSNPHLSLGIPRPASVISSSRFDK</sequence>
<proteinExistence type="predicted"/>
<dbReference type="EMBL" id="JAWNGG020000172">
    <property type="protein sequence ID" value="KAK9298552.1"/>
    <property type="molecule type" value="Genomic_DNA"/>
</dbReference>
<comment type="caution">
    <text evidence="1">The sequence shown here is derived from an EMBL/GenBank/DDBJ whole genome shotgun (WGS) entry which is preliminary data.</text>
</comment>
<keyword evidence="2" id="KW-1185">Reference proteome</keyword>
<evidence type="ECO:0000313" key="2">
    <source>
        <dbReference type="Proteomes" id="UP001432146"/>
    </source>
</evidence>